<dbReference type="RefSeq" id="WP_093048007.1">
    <property type="nucleotide sequence ID" value="NZ_FOGT01000003.1"/>
</dbReference>
<dbReference type="STRING" id="1601833.SAMN05518684_103177"/>
<dbReference type="Proteomes" id="UP000198571">
    <property type="component" value="Unassembled WGS sequence"/>
</dbReference>
<evidence type="ECO:0000259" key="1">
    <source>
        <dbReference type="Pfam" id="PF05239"/>
    </source>
</evidence>
<proteinExistence type="predicted"/>
<protein>
    <submittedName>
        <fullName evidence="2">Uncharacterized protein YrrD, contains PRC-barrel domain</fullName>
    </submittedName>
</protein>
<feature type="domain" description="PRC-barrel" evidence="1">
    <location>
        <begin position="90"/>
        <end position="131"/>
    </location>
</feature>
<dbReference type="OrthoDB" id="1707618at2"/>
<dbReference type="EMBL" id="FOGT01000003">
    <property type="protein sequence ID" value="SER72607.1"/>
    <property type="molecule type" value="Genomic_DNA"/>
</dbReference>
<accession>A0A1H9RJ10</accession>
<reference evidence="3" key="1">
    <citation type="submission" date="2016-10" db="EMBL/GenBank/DDBJ databases">
        <authorList>
            <person name="Varghese N."/>
            <person name="Submissions S."/>
        </authorList>
    </citation>
    <scope>NUCLEOTIDE SEQUENCE [LARGE SCALE GENOMIC DNA]</scope>
    <source>
        <strain evidence="3">S9</strain>
    </source>
</reference>
<evidence type="ECO:0000313" key="2">
    <source>
        <dbReference type="EMBL" id="SER72607.1"/>
    </source>
</evidence>
<dbReference type="AlphaFoldDB" id="A0A1H9RJ10"/>
<sequence>MRTFDKVKGAPVFCGKTNCLLGVISDLTYCSKEGRITGYWIQNHQWWSRKHVLPIKGKYQRTKKGFFVHHNQFLTPVDNNERRFFHGKDRMIGKPVVKQDGDMVGIVEDVYFLPNSGRILGYELTEGLFEDFTRGIMVKKTGDSGISFKGTSLLIH</sequence>
<dbReference type="Pfam" id="PF05239">
    <property type="entry name" value="PRC"/>
    <property type="match status" value="1"/>
</dbReference>
<organism evidence="2 3">
    <name type="scientific">Salipaludibacillus aurantiacus</name>
    <dbReference type="NCBI Taxonomy" id="1601833"/>
    <lineage>
        <taxon>Bacteria</taxon>
        <taxon>Bacillati</taxon>
        <taxon>Bacillota</taxon>
        <taxon>Bacilli</taxon>
        <taxon>Bacillales</taxon>
        <taxon>Bacillaceae</taxon>
    </lineage>
</organism>
<evidence type="ECO:0000313" key="3">
    <source>
        <dbReference type="Proteomes" id="UP000198571"/>
    </source>
</evidence>
<keyword evidence="3" id="KW-1185">Reference proteome</keyword>
<gene>
    <name evidence="2" type="ORF">SAMN05518684_103177</name>
</gene>
<dbReference type="Gene3D" id="2.30.30.240">
    <property type="entry name" value="PRC-barrel domain"/>
    <property type="match status" value="1"/>
</dbReference>
<dbReference type="InterPro" id="IPR027275">
    <property type="entry name" value="PRC-brl_dom"/>
</dbReference>
<name>A0A1H9RJ10_9BACI</name>
<dbReference type="SUPFAM" id="SSF50346">
    <property type="entry name" value="PRC-barrel domain"/>
    <property type="match status" value="1"/>
</dbReference>
<dbReference type="InterPro" id="IPR011033">
    <property type="entry name" value="PRC_barrel-like_sf"/>
</dbReference>